<evidence type="ECO:0000313" key="1">
    <source>
        <dbReference type="EMBL" id="BAQ56676.1"/>
    </source>
</evidence>
<dbReference type="Proteomes" id="UP000035709">
    <property type="component" value="Chromosome"/>
</dbReference>
<evidence type="ECO:0000313" key="2">
    <source>
        <dbReference type="Proteomes" id="UP000035709"/>
    </source>
</evidence>
<dbReference type="PATRIC" id="fig|1600.4.peg.293"/>
<keyword evidence="2" id="KW-1185">Reference proteome</keyword>
<protein>
    <submittedName>
        <fullName evidence="1">Uncharacterized protein</fullName>
    </submittedName>
</protein>
<name>A0A0D6A1S6_9LACO</name>
<dbReference type="KEGG" id="lae:LBAT_0287"/>
<sequence length="61" mass="7235">MYGRKVAQIVQKYITKNKMTLEEYLEKIDKEEAYKLPEDILKDEGARNLSSTDLRLYNFSC</sequence>
<reference evidence="1 2" key="1">
    <citation type="submission" date="2015-03" db="EMBL/GenBank/DDBJ databases">
        <title>Complete genome sequence of Lactobacillus acetotolerans NBRC 13120.</title>
        <authorList>
            <person name="Toh H."/>
            <person name="Morita H."/>
            <person name="Fujita N."/>
        </authorList>
    </citation>
    <scope>NUCLEOTIDE SEQUENCE [LARGE SCALE GENOMIC DNA]</scope>
    <source>
        <strain evidence="1 2">NBRC 13120</strain>
    </source>
</reference>
<dbReference type="AlphaFoldDB" id="A0A0D6A1S6"/>
<proteinExistence type="predicted"/>
<organism evidence="1 2">
    <name type="scientific">Lactobacillus acetotolerans</name>
    <dbReference type="NCBI Taxonomy" id="1600"/>
    <lineage>
        <taxon>Bacteria</taxon>
        <taxon>Bacillati</taxon>
        <taxon>Bacillota</taxon>
        <taxon>Bacilli</taxon>
        <taxon>Lactobacillales</taxon>
        <taxon>Lactobacillaceae</taxon>
        <taxon>Lactobacillus</taxon>
    </lineage>
</organism>
<dbReference type="EMBL" id="AP014808">
    <property type="protein sequence ID" value="BAQ56676.1"/>
    <property type="molecule type" value="Genomic_DNA"/>
</dbReference>
<accession>A0A0D6A1S6</accession>
<dbReference type="RefSeq" id="WP_060459162.1">
    <property type="nucleotide sequence ID" value="NZ_AP014808.1"/>
</dbReference>
<gene>
    <name evidence="1" type="ORF">LBAT_0287</name>
</gene>